<sequence>MAYGFTSEPPAFRGGFPAMTRKATPMNVKTLTALVGTLSLGALATGCATAKPAAAPSEQGSATVNSAAATPEKAAEGTCSGKASPTTEKAAEHGCGAGGCGASGCGGKK</sequence>
<feature type="compositionally biased region" description="Polar residues" evidence="1">
    <location>
        <begin position="58"/>
        <end position="68"/>
    </location>
</feature>
<proteinExistence type="predicted"/>
<keyword evidence="3" id="KW-1185">Reference proteome</keyword>
<evidence type="ECO:0000313" key="3">
    <source>
        <dbReference type="Proteomes" id="UP000217289"/>
    </source>
</evidence>
<feature type="region of interest" description="Disordered" evidence="1">
    <location>
        <begin position="53"/>
        <end position="109"/>
    </location>
</feature>
<evidence type="ECO:0000256" key="1">
    <source>
        <dbReference type="SAM" id="MobiDB-lite"/>
    </source>
</evidence>
<accession>A0A250IM91</accession>
<dbReference type="EMBL" id="CP022163">
    <property type="protein sequence ID" value="ATB32373.1"/>
    <property type="molecule type" value="Genomic_DNA"/>
</dbReference>
<gene>
    <name evidence="2" type="ORF">MEBOL_005850</name>
</gene>
<name>A0A250IM91_9BACT</name>
<protein>
    <submittedName>
        <fullName evidence="2">Uncharacterized protein</fullName>
    </submittedName>
</protein>
<dbReference type="AlphaFoldDB" id="A0A250IM91"/>
<reference evidence="2 3" key="1">
    <citation type="submission" date="2017-06" db="EMBL/GenBank/DDBJ databases">
        <authorList>
            <person name="Kim H.J."/>
            <person name="Triplett B.A."/>
        </authorList>
    </citation>
    <scope>NUCLEOTIDE SEQUENCE [LARGE SCALE GENOMIC DNA]</scope>
    <source>
        <strain evidence="2 3">DSM 14713</strain>
    </source>
</reference>
<dbReference type="KEGG" id="mbd:MEBOL_005850"/>
<evidence type="ECO:0000313" key="2">
    <source>
        <dbReference type="EMBL" id="ATB32373.1"/>
    </source>
</evidence>
<organism evidence="2 3">
    <name type="scientific">Melittangium boletus DSM 14713</name>
    <dbReference type="NCBI Taxonomy" id="1294270"/>
    <lineage>
        <taxon>Bacteria</taxon>
        <taxon>Pseudomonadati</taxon>
        <taxon>Myxococcota</taxon>
        <taxon>Myxococcia</taxon>
        <taxon>Myxococcales</taxon>
        <taxon>Cystobacterineae</taxon>
        <taxon>Archangiaceae</taxon>
        <taxon>Melittangium</taxon>
    </lineage>
</organism>
<dbReference type="Proteomes" id="UP000217289">
    <property type="component" value="Chromosome"/>
</dbReference>
<feature type="compositionally biased region" description="Gly residues" evidence="1">
    <location>
        <begin position="95"/>
        <end position="109"/>
    </location>
</feature>